<evidence type="ECO:0000313" key="1">
    <source>
        <dbReference type="EMBL" id="CAG7828948.1"/>
    </source>
</evidence>
<accession>A0A8J2L543</accession>
<name>A0A8J2L543_9HEXA</name>
<evidence type="ECO:0000313" key="2">
    <source>
        <dbReference type="Proteomes" id="UP000708208"/>
    </source>
</evidence>
<organism evidence="1 2">
    <name type="scientific">Allacma fusca</name>
    <dbReference type="NCBI Taxonomy" id="39272"/>
    <lineage>
        <taxon>Eukaryota</taxon>
        <taxon>Metazoa</taxon>
        <taxon>Ecdysozoa</taxon>
        <taxon>Arthropoda</taxon>
        <taxon>Hexapoda</taxon>
        <taxon>Collembola</taxon>
        <taxon>Symphypleona</taxon>
        <taxon>Sminthuridae</taxon>
        <taxon>Allacma</taxon>
    </lineage>
</organism>
<keyword evidence="2" id="KW-1185">Reference proteome</keyword>
<proteinExistence type="predicted"/>
<sequence>MNKIQIEDFFISLPKTQVPSATLQPNYKILKKVKILSSFDLICQVSSYLLNVQFLTSVIPDLVEVHRS</sequence>
<gene>
    <name evidence="1" type="ORF">AFUS01_LOCUS38841</name>
</gene>
<protein>
    <submittedName>
        <fullName evidence="1">Uncharacterized protein</fullName>
    </submittedName>
</protein>
<comment type="caution">
    <text evidence="1">The sequence shown here is derived from an EMBL/GenBank/DDBJ whole genome shotgun (WGS) entry which is preliminary data.</text>
</comment>
<dbReference type="EMBL" id="CAJVCH010549473">
    <property type="protein sequence ID" value="CAG7828948.1"/>
    <property type="molecule type" value="Genomic_DNA"/>
</dbReference>
<dbReference type="Proteomes" id="UP000708208">
    <property type="component" value="Unassembled WGS sequence"/>
</dbReference>
<dbReference type="AlphaFoldDB" id="A0A8J2L543"/>
<reference evidence="1" key="1">
    <citation type="submission" date="2021-06" db="EMBL/GenBank/DDBJ databases">
        <authorList>
            <person name="Hodson N. C."/>
            <person name="Mongue J. A."/>
            <person name="Jaron S. K."/>
        </authorList>
    </citation>
    <scope>NUCLEOTIDE SEQUENCE</scope>
</reference>